<protein>
    <submittedName>
        <fullName evidence="2">Uncharacterized protein</fullName>
    </submittedName>
</protein>
<keyword evidence="1" id="KW-1133">Transmembrane helix</keyword>
<dbReference type="InParanoid" id="D6U508"/>
<keyword evidence="3" id="KW-1185">Reference proteome</keyword>
<evidence type="ECO:0000256" key="1">
    <source>
        <dbReference type="SAM" id="Phobius"/>
    </source>
</evidence>
<proteinExistence type="predicted"/>
<reference evidence="2 3" key="1">
    <citation type="journal article" date="2011" name="Stand. Genomic Sci.">
        <title>Non-contiguous finished genome sequence and contextual data of the filamentous soil bacterium Ktedonobacter racemifer type strain (SOSP1-21).</title>
        <authorList>
            <person name="Chang Y.J."/>
            <person name="Land M."/>
            <person name="Hauser L."/>
            <person name="Chertkov O."/>
            <person name="Del Rio T.G."/>
            <person name="Nolan M."/>
            <person name="Copeland A."/>
            <person name="Tice H."/>
            <person name="Cheng J.F."/>
            <person name="Lucas S."/>
            <person name="Han C."/>
            <person name="Goodwin L."/>
            <person name="Pitluck S."/>
            <person name="Ivanova N."/>
            <person name="Ovchinikova G."/>
            <person name="Pati A."/>
            <person name="Chen A."/>
            <person name="Palaniappan K."/>
            <person name="Mavromatis K."/>
            <person name="Liolios K."/>
            <person name="Brettin T."/>
            <person name="Fiebig A."/>
            <person name="Rohde M."/>
            <person name="Abt B."/>
            <person name="Goker M."/>
            <person name="Detter J.C."/>
            <person name="Woyke T."/>
            <person name="Bristow J."/>
            <person name="Eisen J.A."/>
            <person name="Markowitz V."/>
            <person name="Hugenholtz P."/>
            <person name="Kyrpides N.C."/>
            <person name="Klenk H.P."/>
            <person name="Lapidus A."/>
        </authorList>
    </citation>
    <scope>NUCLEOTIDE SEQUENCE [LARGE SCALE GENOMIC DNA]</scope>
    <source>
        <strain evidence="3">DSM 44963</strain>
    </source>
</reference>
<feature type="transmembrane region" description="Helical" evidence="1">
    <location>
        <begin position="59"/>
        <end position="79"/>
    </location>
</feature>
<dbReference type="AlphaFoldDB" id="D6U508"/>
<dbReference type="EMBL" id="ADVG01000004">
    <property type="protein sequence ID" value="EFH81588.1"/>
    <property type="molecule type" value="Genomic_DNA"/>
</dbReference>
<accession>D6U508</accession>
<comment type="caution">
    <text evidence="2">The sequence shown here is derived from an EMBL/GenBank/DDBJ whole genome shotgun (WGS) entry which is preliminary data.</text>
</comment>
<sequence>MLHRRLATTAFKGIDVPGPLTGATGSNYSPLCPGEAFTTTTHKGASDDTLMLARSDRQLSVIAMSLTFLVLRLVPYIIYYTERTRQFALCQVGFRACGAQGVKCMRGENGLCPFSPRIHFTQKQACKPPELAHAGFSEEM</sequence>
<organism evidence="2 3">
    <name type="scientific">Ktedonobacter racemifer DSM 44963</name>
    <dbReference type="NCBI Taxonomy" id="485913"/>
    <lineage>
        <taxon>Bacteria</taxon>
        <taxon>Bacillati</taxon>
        <taxon>Chloroflexota</taxon>
        <taxon>Ktedonobacteria</taxon>
        <taxon>Ktedonobacterales</taxon>
        <taxon>Ktedonobacteraceae</taxon>
        <taxon>Ktedonobacter</taxon>
    </lineage>
</organism>
<evidence type="ECO:0000313" key="3">
    <source>
        <dbReference type="Proteomes" id="UP000004508"/>
    </source>
</evidence>
<dbReference type="Proteomes" id="UP000004508">
    <property type="component" value="Unassembled WGS sequence"/>
</dbReference>
<evidence type="ECO:0000313" key="2">
    <source>
        <dbReference type="EMBL" id="EFH81588.1"/>
    </source>
</evidence>
<keyword evidence="1" id="KW-0812">Transmembrane</keyword>
<gene>
    <name evidence="2" type="ORF">Krac_2321</name>
</gene>
<name>D6U508_KTERA</name>
<keyword evidence="1" id="KW-0472">Membrane</keyword>